<organism evidence="2">
    <name type="scientific">Tanacetum cinerariifolium</name>
    <name type="common">Dalmatian daisy</name>
    <name type="synonym">Chrysanthemum cinerariifolium</name>
    <dbReference type="NCBI Taxonomy" id="118510"/>
    <lineage>
        <taxon>Eukaryota</taxon>
        <taxon>Viridiplantae</taxon>
        <taxon>Streptophyta</taxon>
        <taxon>Embryophyta</taxon>
        <taxon>Tracheophyta</taxon>
        <taxon>Spermatophyta</taxon>
        <taxon>Magnoliopsida</taxon>
        <taxon>eudicotyledons</taxon>
        <taxon>Gunneridae</taxon>
        <taxon>Pentapetalae</taxon>
        <taxon>asterids</taxon>
        <taxon>campanulids</taxon>
        <taxon>Asterales</taxon>
        <taxon>Asteraceae</taxon>
        <taxon>Asteroideae</taxon>
        <taxon>Anthemideae</taxon>
        <taxon>Anthemidinae</taxon>
        <taxon>Tanacetum</taxon>
    </lineage>
</organism>
<protein>
    <submittedName>
        <fullName evidence="2">Uncharacterized mitochondrial protein AtMg00810-like</fullName>
    </submittedName>
</protein>
<feature type="region of interest" description="Disordered" evidence="1">
    <location>
        <begin position="1"/>
        <end position="39"/>
    </location>
</feature>
<proteinExistence type="predicted"/>
<accession>A0A699V967</accession>
<gene>
    <name evidence="2" type="ORF">Tci_902622</name>
</gene>
<reference evidence="2" key="1">
    <citation type="journal article" date="2019" name="Sci. Rep.">
        <title>Draft genome of Tanacetum cinerariifolium, the natural source of mosquito coil.</title>
        <authorList>
            <person name="Yamashiro T."/>
            <person name="Shiraishi A."/>
            <person name="Satake H."/>
            <person name="Nakayama K."/>
        </authorList>
    </citation>
    <scope>NUCLEOTIDE SEQUENCE</scope>
</reference>
<evidence type="ECO:0000256" key="1">
    <source>
        <dbReference type="SAM" id="MobiDB-lite"/>
    </source>
</evidence>
<dbReference type="AlphaFoldDB" id="A0A699V967"/>
<sequence length="60" mass="6683">ALESLKKYGFESCDPVDTPTVEKSKLDKDRDGKAVDPLHYRGSAYRKAHTCSQKDLSIPS</sequence>
<feature type="non-terminal residue" evidence="2">
    <location>
        <position position="1"/>
    </location>
</feature>
<evidence type="ECO:0000313" key="2">
    <source>
        <dbReference type="EMBL" id="GFD30653.1"/>
    </source>
</evidence>
<dbReference type="EMBL" id="BKCJ011406156">
    <property type="protein sequence ID" value="GFD30653.1"/>
    <property type="molecule type" value="Genomic_DNA"/>
</dbReference>
<comment type="caution">
    <text evidence="2">The sequence shown here is derived from an EMBL/GenBank/DDBJ whole genome shotgun (WGS) entry which is preliminary data.</text>
</comment>
<feature type="compositionally biased region" description="Basic and acidic residues" evidence="1">
    <location>
        <begin position="20"/>
        <end position="39"/>
    </location>
</feature>
<name>A0A699V967_TANCI</name>